<sequence>MSSILHAIQDSRIFREGKIKELSLELSLLRQDLKNSVDRVNEVELRVSEAENSIKSFRTTLTGLQNVVHQLEARVEDAEERPRWSIIRTVEILEESEGPSLLG</sequence>
<reference evidence="2" key="1">
    <citation type="journal article" date="2022" name="bioRxiv">
        <title>Sequencing and chromosome-scale assembly of the giantPleurodeles waltlgenome.</title>
        <authorList>
            <person name="Brown T."/>
            <person name="Elewa A."/>
            <person name="Iarovenko S."/>
            <person name="Subramanian E."/>
            <person name="Araus A.J."/>
            <person name="Petzold A."/>
            <person name="Susuki M."/>
            <person name="Suzuki K.-i.T."/>
            <person name="Hayashi T."/>
            <person name="Toyoda A."/>
            <person name="Oliveira C."/>
            <person name="Osipova E."/>
            <person name="Leigh N.D."/>
            <person name="Simon A."/>
            <person name="Yun M.H."/>
        </authorList>
    </citation>
    <scope>NUCLEOTIDE SEQUENCE</scope>
    <source>
        <strain evidence="2">20211129_DDA</strain>
        <tissue evidence="2">Liver</tissue>
    </source>
</reference>
<gene>
    <name evidence="2" type="ORF">NDU88_002252</name>
</gene>
<keyword evidence="1" id="KW-0175">Coiled coil</keyword>
<proteinExistence type="predicted"/>
<dbReference type="AlphaFoldDB" id="A0AAV7M006"/>
<comment type="caution">
    <text evidence="2">The sequence shown here is derived from an EMBL/GenBank/DDBJ whole genome shotgun (WGS) entry which is preliminary data.</text>
</comment>
<accession>A0AAV7M006</accession>
<name>A0AAV7M006_PLEWA</name>
<evidence type="ECO:0000313" key="3">
    <source>
        <dbReference type="Proteomes" id="UP001066276"/>
    </source>
</evidence>
<keyword evidence="3" id="KW-1185">Reference proteome</keyword>
<dbReference type="SUPFAM" id="SSF57997">
    <property type="entry name" value="Tropomyosin"/>
    <property type="match status" value="1"/>
</dbReference>
<dbReference type="Proteomes" id="UP001066276">
    <property type="component" value="Chromosome 10"/>
</dbReference>
<protein>
    <submittedName>
        <fullName evidence="2">Uncharacterized protein</fullName>
    </submittedName>
</protein>
<evidence type="ECO:0000313" key="2">
    <source>
        <dbReference type="EMBL" id="KAJ1097125.1"/>
    </source>
</evidence>
<dbReference type="EMBL" id="JANPWB010000014">
    <property type="protein sequence ID" value="KAJ1097125.1"/>
    <property type="molecule type" value="Genomic_DNA"/>
</dbReference>
<feature type="coiled-coil region" evidence="1">
    <location>
        <begin position="19"/>
        <end position="81"/>
    </location>
</feature>
<dbReference type="Gene3D" id="1.20.5.340">
    <property type="match status" value="1"/>
</dbReference>
<organism evidence="2 3">
    <name type="scientific">Pleurodeles waltl</name>
    <name type="common">Iberian ribbed newt</name>
    <dbReference type="NCBI Taxonomy" id="8319"/>
    <lineage>
        <taxon>Eukaryota</taxon>
        <taxon>Metazoa</taxon>
        <taxon>Chordata</taxon>
        <taxon>Craniata</taxon>
        <taxon>Vertebrata</taxon>
        <taxon>Euteleostomi</taxon>
        <taxon>Amphibia</taxon>
        <taxon>Batrachia</taxon>
        <taxon>Caudata</taxon>
        <taxon>Salamandroidea</taxon>
        <taxon>Salamandridae</taxon>
        <taxon>Pleurodelinae</taxon>
        <taxon>Pleurodeles</taxon>
    </lineage>
</organism>
<evidence type="ECO:0000256" key="1">
    <source>
        <dbReference type="SAM" id="Coils"/>
    </source>
</evidence>